<dbReference type="SMART" id="SM00558">
    <property type="entry name" value="JmjC"/>
    <property type="match status" value="1"/>
</dbReference>
<dbReference type="SUPFAM" id="SSF51197">
    <property type="entry name" value="Clavaminate synthase-like"/>
    <property type="match status" value="1"/>
</dbReference>
<dbReference type="PROSITE" id="PS51183">
    <property type="entry name" value="JMJN"/>
    <property type="match status" value="1"/>
</dbReference>
<feature type="compositionally biased region" description="Polar residues" evidence="16">
    <location>
        <begin position="1473"/>
        <end position="1482"/>
    </location>
</feature>
<proteinExistence type="inferred from homology"/>
<evidence type="ECO:0000256" key="4">
    <source>
        <dbReference type="ARBA" id="ARBA00012902"/>
    </source>
</evidence>
<dbReference type="ExpressionAtlas" id="A0A4X1TBA4">
    <property type="expression patterns" value="baseline and differential"/>
</dbReference>
<evidence type="ECO:0000256" key="16">
    <source>
        <dbReference type="SAM" id="MobiDB-lite"/>
    </source>
</evidence>
<evidence type="ECO:0000256" key="8">
    <source>
        <dbReference type="ARBA" id="ARBA00022833"/>
    </source>
</evidence>
<feature type="compositionally biased region" description="Acidic residues" evidence="16">
    <location>
        <begin position="1444"/>
        <end position="1455"/>
    </location>
</feature>
<evidence type="ECO:0000259" key="20">
    <source>
        <dbReference type="PROSITE" id="PS51184"/>
    </source>
</evidence>
<keyword evidence="8" id="KW-0862">Zinc</keyword>
<dbReference type="CDD" id="cd16875">
    <property type="entry name" value="ARID_KDM5C_5D"/>
    <property type="match status" value="1"/>
</dbReference>
<feature type="domain" description="JmjC" evidence="20">
    <location>
        <begin position="453"/>
        <end position="619"/>
    </location>
</feature>
<evidence type="ECO:0000256" key="10">
    <source>
        <dbReference type="ARBA" id="ARBA00022964"/>
    </source>
</evidence>
<dbReference type="Ensembl" id="ENSSSCT00070014545.1">
    <property type="protein sequence ID" value="ENSSSCP00070012008.1"/>
    <property type="gene ID" value="ENSSSCG00070007514.1"/>
</dbReference>
<evidence type="ECO:0000256" key="14">
    <source>
        <dbReference type="ARBA" id="ARBA00048734"/>
    </source>
</evidence>
<keyword evidence="12" id="KW-0408">Iron</keyword>
<organism evidence="21 22">
    <name type="scientific">Sus scrofa</name>
    <name type="common">Pig</name>
    <dbReference type="NCBI Taxonomy" id="9823"/>
    <lineage>
        <taxon>Eukaryota</taxon>
        <taxon>Metazoa</taxon>
        <taxon>Chordata</taxon>
        <taxon>Craniata</taxon>
        <taxon>Vertebrata</taxon>
        <taxon>Euteleostomi</taxon>
        <taxon>Mammalia</taxon>
        <taxon>Eutheria</taxon>
        <taxon>Laurasiatheria</taxon>
        <taxon>Artiodactyla</taxon>
        <taxon>Suina</taxon>
        <taxon>Suidae</taxon>
        <taxon>Sus</taxon>
    </lineage>
</organism>
<dbReference type="SMART" id="SM00249">
    <property type="entry name" value="PHD"/>
    <property type="match status" value="2"/>
</dbReference>
<dbReference type="Gene3D" id="3.30.40.10">
    <property type="entry name" value="Zinc/RING finger domain, C3HC4 (zinc finger)"/>
    <property type="match status" value="2"/>
</dbReference>
<dbReference type="CDD" id="cd15604">
    <property type="entry name" value="PHD1_KDM5C_5D"/>
    <property type="match status" value="1"/>
</dbReference>
<evidence type="ECO:0000259" key="18">
    <source>
        <dbReference type="PROSITE" id="PS51011"/>
    </source>
</evidence>
<dbReference type="Pfam" id="PF02928">
    <property type="entry name" value="zf-C5HC2"/>
    <property type="match status" value="1"/>
</dbReference>
<dbReference type="InterPro" id="IPR001606">
    <property type="entry name" value="ARID_dom"/>
</dbReference>
<dbReference type="InterPro" id="IPR036431">
    <property type="entry name" value="ARID_dom_sf"/>
</dbReference>
<keyword evidence="7 15" id="KW-0863">Zinc-finger</keyword>
<dbReference type="SUPFAM" id="SSF46774">
    <property type="entry name" value="ARID-like"/>
    <property type="match status" value="1"/>
</dbReference>
<reference evidence="21" key="2">
    <citation type="submission" date="2025-08" db="UniProtKB">
        <authorList>
            <consortium name="Ensembl"/>
        </authorList>
    </citation>
    <scope>IDENTIFICATION</scope>
</reference>
<dbReference type="GO" id="GO:0001650">
    <property type="term" value="C:fibrillar center"/>
    <property type="evidence" value="ECO:0007669"/>
    <property type="project" value="Ensembl"/>
</dbReference>
<dbReference type="Gene3D" id="1.10.150.60">
    <property type="entry name" value="ARID DNA-binding domain"/>
    <property type="match status" value="1"/>
</dbReference>
<dbReference type="GO" id="GO:0003677">
    <property type="term" value="F:DNA binding"/>
    <property type="evidence" value="ECO:0007669"/>
    <property type="project" value="InterPro"/>
</dbReference>
<dbReference type="Proteomes" id="UP000314985">
    <property type="component" value="Unassembled WGS sequence"/>
</dbReference>
<evidence type="ECO:0000256" key="1">
    <source>
        <dbReference type="ARBA" id="ARBA00001954"/>
    </source>
</evidence>
<dbReference type="PANTHER" id="PTHR10694">
    <property type="entry name" value="LYSINE-SPECIFIC DEMETHYLASE"/>
    <property type="match status" value="1"/>
</dbReference>
<dbReference type="SMR" id="A0A4X1TBA4"/>
<name>A0A4X1TBA4_PIG</name>
<evidence type="ECO:0000259" key="19">
    <source>
        <dbReference type="PROSITE" id="PS51183"/>
    </source>
</evidence>
<feature type="domain" description="ARID" evidence="18">
    <location>
        <begin position="79"/>
        <end position="169"/>
    </location>
</feature>
<protein>
    <recommendedName>
        <fullName evidence="4">[histone H3]-trimethyl-L-lysine(4) demethylase</fullName>
        <ecNumber evidence="4">1.14.11.67</ecNumber>
    </recommendedName>
</protein>
<dbReference type="InterPro" id="IPR019787">
    <property type="entry name" value="Znf_PHD-finger"/>
</dbReference>
<feature type="region of interest" description="Disordered" evidence="16">
    <location>
        <begin position="1441"/>
        <end position="1506"/>
    </location>
</feature>
<dbReference type="Pfam" id="PF01388">
    <property type="entry name" value="ARID"/>
    <property type="match status" value="1"/>
</dbReference>
<reference evidence="22" key="1">
    <citation type="submission" date="2017-08" db="EMBL/GenBank/DDBJ databases">
        <title>USMARCv1.0.</title>
        <authorList>
            <person name="Hannum G.I."/>
            <person name="Koren S."/>
            <person name="Schroeder S.G."/>
            <person name="Chin S.C."/>
            <person name="Nonneman D.J."/>
            <person name="Becker S.A."/>
            <person name="Rosen B.D."/>
            <person name="Bickhart D.M."/>
            <person name="Putnam N.H."/>
            <person name="Green R.E."/>
            <person name="Tuggle C.K."/>
            <person name="Liu H."/>
            <person name="Rohrer G.A."/>
            <person name="Warr A."/>
            <person name="Hall R."/>
            <person name="Kim K."/>
            <person name="Hume D.A."/>
            <person name="Talbot R."/>
            <person name="Chow W."/>
            <person name="Howe K."/>
            <person name="Schwartz A.S."/>
            <person name="Watson M."/>
            <person name="Archibald A.L."/>
            <person name="Phillippy A.M."/>
            <person name="Smith T.P.L."/>
        </authorList>
    </citation>
    <scope>NUCLEOTIDE SEQUENCE [LARGE SCALE GENOMIC DNA]</scope>
</reference>
<evidence type="ECO:0000256" key="6">
    <source>
        <dbReference type="ARBA" id="ARBA00022737"/>
    </source>
</evidence>
<keyword evidence="11" id="KW-0560">Oxidoreductase</keyword>
<dbReference type="Pfam" id="PF00628">
    <property type="entry name" value="PHD"/>
    <property type="match status" value="1"/>
</dbReference>
<dbReference type="GO" id="GO:0060765">
    <property type="term" value="P:regulation of androgen receptor signaling pathway"/>
    <property type="evidence" value="ECO:0007669"/>
    <property type="project" value="Ensembl"/>
</dbReference>
<comment type="similarity">
    <text evidence="3">Belongs to the JARID1 histone demethylase family.</text>
</comment>
<dbReference type="InterPro" id="IPR013637">
    <property type="entry name" value="Lys_sp_deMease-like_dom"/>
</dbReference>
<dbReference type="SUPFAM" id="SSF57903">
    <property type="entry name" value="FYVE/PHD zinc finger"/>
    <property type="match status" value="2"/>
</dbReference>
<dbReference type="Gene3D" id="2.60.120.650">
    <property type="entry name" value="Cupin"/>
    <property type="match status" value="1"/>
</dbReference>
<evidence type="ECO:0000256" key="15">
    <source>
        <dbReference type="PROSITE-ProRule" id="PRU00146"/>
    </source>
</evidence>
<evidence type="ECO:0000256" key="2">
    <source>
        <dbReference type="ARBA" id="ARBA00004123"/>
    </source>
</evidence>
<dbReference type="Pfam" id="PF21323">
    <property type="entry name" value="KDM5_C-hel"/>
    <property type="match status" value="1"/>
</dbReference>
<evidence type="ECO:0000256" key="11">
    <source>
        <dbReference type="ARBA" id="ARBA00023002"/>
    </source>
</evidence>
<evidence type="ECO:0000256" key="9">
    <source>
        <dbReference type="ARBA" id="ARBA00022853"/>
    </source>
</evidence>
<evidence type="ECO:0000256" key="7">
    <source>
        <dbReference type="ARBA" id="ARBA00022771"/>
    </source>
</evidence>
<evidence type="ECO:0000256" key="5">
    <source>
        <dbReference type="ARBA" id="ARBA00022723"/>
    </source>
</evidence>
<comment type="cofactor">
    <cofactor evidence="1">
        <name>Fe(2+)</name>
        <dbReference type="ChEBI" id="CHEBI:29033"/>
    </cofactor>
</comment>
<evidence type="ECO:0000256" key="13">
    <source>
        <dbReference type="ARBA" id="ARBA00023242"/>
    </source>
</evidence>
<dbReference type="InterPro" id="IPR013083">
    <property type="entry name" value="Znf_RING/FYVE/PHD"/>
</dbReference>
<sequence length="1506" mass="171331">MEPGAYNFLPPPECPVFEPTWTEFSDPLGYIAKIRPIAEKSGICKIRPPAVSLLPFAVEVNNFRFTPRIQRLSELEAQARVKLNYLDQIAKFWEIQGSSLKIPSVERRILDLYSLSKIVVEEGGYEAICKDRRWARVAQRLYYPPDKNTGYLLRSHYERIIYPYEMFQSGANLVQCNTHPFDSEEKDKEYKPHGIPFRQSVQPSKFTCSWWAKRLQPDPEPTEEDIEKNPELKKLQIFGAGPKMMGLGLVAKEKTFRKKNGEGVICPSTVTMKKEPSGNRKVMSTLPKEDLSHSLEPCPKMTMQLRENHSSTQFIDSYVCRMCSQGDEDDKRLLCGGCDDSYHIFCLLSPLPEIPRGAWRCPKCIMEECKRPPEAFGFEQATQEYTLQSFGEMADSFKSDYFNMPVHKEFWRLVSSIEEDVTVEYGADIDSQEFGSGFPFCNSKENLSPEEEEYATSGWNLNVLPLLDQSVFCHINADISGMKVPWLYVGMVFSTFCWHIEDHWSYSINYLHWGEPKTWYGVPSRAAEHLEEVMKSVTPELFDSQPDLLHQLVTLMNPNTLMSHGVPVVRTNQYAGEFVITFPRAYHSGFNQGYNFAEAVNFCTADWLPAGRQCVEHYRQLWRYCVFSHEELICKMAAFPEKLDLNLAVAVHKEMFIMVQEERRLRKALLEKGITEAEREAFELLPDDERQCIKCKTTCFLSALACCDCPDGLVCLSHINDLCKCSSSRQYLRYRYTLDELPAMLHNLKVRAESFDTWANKVRMALEVQDGQKRSFEELRALETEARERRFPDNELLQQLTNCLNKAEACVSQVLGLVSGQGVRYVTKLWQYLTLTELQVLLEQMHSLPCAMREIGAIKDFLQQVEAYQAEAREALTSLTPSLGLLRSLLERGRQLGVEVPEAHQLQQCVEQAGWLDEVKQALAPSAQRGSLVIMQGLLVTGTKVASSPSVDKVRAELQELLTIAEHWEEKAHFCLESRQKHPPSTLEAIIREAENIPVHLPNIQALKEALTKAQAWIADVNEIQVRTLYPSFGLVAVGRDLPVGLEELRQLELQVLTAHSWRAKASKTFLKKNSCFTLLEVLCPSADTGLGRTKHNRWLKKELKLHKSDTELLGLSAQDLRDPGSVIMAFKDREQKEKEGILELRHINSTKPSLLASSSTASSAPSICVCGQVPAGVGALQCDLCHDWFHGQCVAASSPLLAWWEWDTKFLCPLCLRSRHPRLETILALLVALQKLPVRLPEGEALQCLTERAIGWQGRARQALLRQWLQAERRPAESTMYLSTPASYPLREGSGKDISKVQGLLENRDSIKSIEKVPPGQDLEQLSSLLPRLTGPVLELPEATKAPLEELMLEGDLLEVTLDENHSIWQLLQAGQPPDIARIHTLLELEKPEHQGSRLRGQVLEKRRHWHQSVDLCRKTECIFQEEVKSKKTRCSEIKPEVGEEEEGFEEETNHEDTFLTPPPEHNLILKGNQNNLQEEVSSPTTSLPSLTPLLHLSYPEEQEL</sequence>
<dbReference type="Pfam" id="PF08429">
    <property type="entry name" value="PLU-1"/>
    <property type="match status" value="1"/>
</dbReference>
<comment type="catalytic activity">
    <reaction evidence="14">
        <text>N(6),N(6),N(6)-trimethyl-L-lysyl(4)-[histone H3] + 3 2-oxoglutarate + 3 O2 = L-lysyl(4)-[histone H3] + 3 formaldehyde + 3 succinate + 3 CO2</text>
        <dbReference type="Rhea" id="RHEA:60208"/>
        <dbReference type="Rhea" id="RHEA-COMP:15537"/>
        <dbReference type="Rhea" id="RHEA-COMP:15547"/>
        <dbReference type="ChEBI" id="CHEBI:15379"/>
        <dbReference type="ChEBI" id="CHEBI:16526"/>
        <dbReference type="ChEBI" id="CHEBI:16810"/>
        <dbReference type="ChEBI" id="CHEBI:16842"/>
        <dbReference type="ChEBI" id="CHEBI:29969"/>
        <dbReference type="ChEBI" id="CHEBI:30031"/>
        <dbReference type="ChEBI" id="CHEBI:61961"/>
        <dbReference type="EC" id="1.14.11.67"/>
    </reaction>
</comment>
<dbReference type="SMART" id="SM01014">
    <property type="entry name" value="ARID"/>
    <property type="match status" value="1"/>
</dbReference>
<evidence type="ECO:0000256" key="3">
    <source>
        <dbReference type="ARBA" id="ARBA00006801"/>
    </source>
</evidence>
<keyword evidence="13" id="KW-0539">Nucleus</keyword>
<dbReference type="InterPro" id="IPR003347">
    <property type="entry name" value="JmjC_dom"/>
</dbReference>
<dbReference type="Pfam" id="PF02375">
    <property type="entry name" value="JmjN"/>
    <property type="match status" value="1"/>
</dbReference>
<dbReference type="InterPro" id="IPR011011">
    <property type="entry name" value="Znf_FYVE_PHD"/>
</dbReference>
<evidence type="ECO:0000313" key="22">
    <source>
        <dbReference type="Proteomes" id="UP000314985"/>
    </source>
</evidence>
<dbReference type="InterPro" id="IPR003349">
    <property type="entry name" value="JmjN"/>
</dbReference>
<dbReference type="GO" id="GO:0008270">
    <property type="term" value="F:zinc ion binding"/>
    <property type="evidence" value="ECO:0007669"/>
    <property type="project" value="UniProtKB-KW"/>
</dbReference>
<keyword evidence="10" id="KW-0223">Dioxygenase</keyword>
<dbReference type="InterPro" id="IPR048615">
    <property type="entry name" value="KDM5_C-hel"/>
</dbReference>
<dbReference type="GO" id="GO:0050681">
    <property type="term" value="F:nuclear androgen receptor binding"/>
    <property type="evidence" value="ECO:0007669"/>
    <property type="project" value="Ensembl"/>
</dbReference>
<dbReference type="Pfam" id="PF02373">
    <property type="entry name" value="JmjC"/>
    <property type="match status" value="1"/>
</dbReference>
<dbReference type="InterPro" id="IPR019786">
    <property type="entry name" value="Zinc_finger_PHD-type_CS"/>
</dbReference>
<accession>A0A4X1TBA4</accession>
<dbReference type="GO" id="GO:0034647">
    <property type="term" value="F:histone H3K4me/H3K4me2/H3K4me3 demethylase activity"/>
    <property type="evidence" value="ECO:0007669"/>
    <property type="project" value="UniProtKB-EC"/>
</dbReference>
<keyword evidence="5" id="KW-0479">Metal-binding</keyword>
<feature type="compositionally biased region" description="Low complexity" evidence="16">
    <location>
        <begin position="1483"/>
        <end position="1499"/>
    </location>
</feature>
<dbReference type="PROSITE" id="PS51184">
    <property type="entry name" value="JMJC"/>
    <property type="match status" value="1"/>
</dbReference>
<dbReference type="FunFam" id="2.60.120.650:FF:000001">
    <property type="entry name" value="Putative lysine-specific demethylase 5b"/>
    <property type="match status" value="1"/>
</dbReference>
<dbReference type="PROSITE" id="PS51011">
    <property type="entry name" value="ARID"/>
    <property type="match status" value="1"/>
</dbReference>
<evidence type="ECO:0000313" key="21">
    <source>
        <dbReference type="Ensembl" id="ENSSSCP00070012008.1"/>
    </source>
</evidence>
<dbReference type="SMART" id="SM00501">
    <property type="entry name" value="BRIGHT"/>
    <property type="match status" value="1"/>
</dbReference>
<evidence type="ECO:0000259" key="17">
    <source>
        <dbReference type="PROSITE" id="PS50016"/>
    </source>
</evidence>
<feature type="domain" description="PHD-type" evidence="17">
    <location>
        <begin position="317"/>
        <end position="367"/>
    </location>
</feature>
<keyword evidence="6" id="KW-0677">Repeat</keyword>
<dbReference type="EC" id="1.14.11.67" evidence="4"/>
<dbReference type="InterPro" id="IPR001965">
    <property type="entry name" value="Znf_PHD"/>
</dbReference>
<dbReference type="InterPro" id="IPR004198">
    <property type="entry name" value="Znf_C5HC2"/>
</dbReference>
<dbReference type="FunFam" id="1.10.150.60:FF:000001">
    <property type="entry name" value="Putative lysine-specific demethylase 5b"/>
    <property type="match status" value="1"/>
</dbReference>
<dbReference type="SMART" id="SM00545">
    <property type="entry name" value="JmjN"/>
    <property type="match status" value="1"/>
</dbReference>
<feature type="domain" description="JmjN" evidence="19">
    <location>
        <begin position="14"/>
        <end position="55"/>
    </location>
</feature>
<comment type="subcellular location">
    <subcellularLocation>
        <location evidence="2">Nucleus</location>
    </subcellularLocation>
</comment>
<evidence type="ECO:0000256" key="12">
    <source>
        <dbReference type="ARBA" id="ARBA00023004"/>
    </source>
</evidence>
<dbReference type="PROSITE" id="PS50016">
    <property type="entry name" value="ZF_PHD_2"/>
    <property type="match status" value="1"/>
</dbReference>
<dbReference type="PROSITE" id="PS01359">
    <property type="entry name" value="ZF_PHD_1"/>
    <property type="match status" value="2"/>
</dbReference>
<keyword evidence="9" id="KW-0156">Chromatin regulator</keyword>
<dbReference type="PANTHER" id="PTHR10694:SF84">
    <property type="entry name" value="LYSINE-SPECIFIC DEMETHYLASE 5D"/>
    <property type="match status" value="1"/>
</dbReference>